<dbReference type="FunFam" id="1.20.80.10:FF:000012">
    <property type="entry name" value="Myosin VIIA"/>
    <property type="match status" value="1"/>
</dbReference>
<dbReference type="GO" id="GO:0048731">
    <property type="term" value="P:system development"/>
    <property type="evidence" value="ECO:0007669"/>
    <property type="project" value="UniProtKB-ARBA"/>
</dbReference>
<feature type="domain" description="FERM" evidence="9">
    <location>
        <begin position="209"/>
        <end position="526"/>
    </location>
</feature>
<keyword evidence="3" id="KW-0963">Cytoplasm</keyword>
<keyword evidence="5" id="KW-0547">Nucleotide-binding</keyword>
<comment type="similarity">
    <text evidence="2">Belongs to the TRAFAC class myosin-kinesin ATPase superfamily. Myosin family.</text>
</comment>
<dbReference type="InterPro" id="IPR029071">
    <property type="entry name" value="Ubiquitin-like_domsf"/>
</dbReference>
<keyword evidence="12" id="KW-1185">Reference proteome</keyword>
<comment type="caution">
    <text evidence="11">The sequence shown here is derived from an EMBL/GenBank/DDBJ whole genome shotgun (WGS) entry which is preliminary data.</text>
</comment>
<evidence type="ECO:0000256" key="8">
    <source>
        <dbReference type="ARBA" id="ARBA00023203"/>
    </source>
</evidence>
<dbReference type="InterPro" id="IPR011993">
    <property type="entry name" value="PH-like_dom_sf"/>
</dbReference>
<feature type="domain" description="MyTH4" evidence="10">
    <location>
        <begin position="101"/>
        <end position="254"/>
    </location>
</feature>
<dbReference type="InterPro" id="IPR035963">
    <property type="entry name" value="FERM_2"/>
</dbReference>
<dbReference type="Gene3D" id="1.20.80.10">
    <property type="match status" value="1"/>
</dbReference>
<keyword evidence="7" id="KW-0505">Motor protein</keyword>
<keyword evidence="8" id="KW-0009">Actin-binding</keyword>
<dbReference type="GO" id="GO:0071944">
    <property type="term" value="C:cell periphery"/>
    <property type="evidence" value="ECO:0007669"/>
    <property type="project" value="UniProtKB-ARBA"/>
</dbReference>
<dbReference type="SMART" id="SM00295">
    <property type="entry name" value="B41"/>
    <property type="match status" value="1"/>
</dbReference>
<keyword evidence="4" id="KW-0677">Repeat</keyword>
<keyword evidence="6" id="KW-0067">ATP-binding</keyword>
<proteinExistence type="inferred from homology"/>
<dbReference type="InterPro" id="IPR014352">
    <property type="entry name" value="FERM/acyl-CoA-bd_prot_sf"/>
</dbReference>
<evidence type="ECO:0000259" key="10">
    <source>
        <dbReference type="PROSITE" id="PS51016"/>
    </source>
</evidence>
<reference evidence="11 12" key="1">
    <citation type="submission" date="2019-07" db="EMBL/GenBank/DDBJ databases">
        <title>Draft genome assembly of a fouling barnacle, Amphibalanus amphitrite (Darwin, 1854): The first reference genome for Thecostraca.</title>
        <authorList>
            <person name="Kim W."/>
        </authorList>
    </citation>
    <scope>NUCLEOTIDE SEQUENCE [LARGE SCALE GENOMIC DNA]</scope>
    <source>
        <strain evidence="11">SNU_AA5</strain>
        <tissue evidence="11">Soma without cirri and trophi</tissue>
    </source>
</reference>
<sequence>MKTNNHLKDGLMEMTAYHASAGLVQALLPCLLLAGAVRGLRVPSTAGSCTRHSRITRAIPGERPHTLEEYSIDHFRTPTKRTMSRSLKMATRSNRDDLWRHSRDPLKLPLLKKLQNKEELSQEACAAFTAVLKYMGDLPSKRTRSGNELTDAIFEGPLKHELTLFLRTRRHPISIDSLHRLQKTLKTGQRKYPPHQVEVEAIQHKTTQIFHKVYFPDDTDEAFEVDSSTRAKDFCHNIAQRLNLKSSEGFSLFVKIADKVISVPEGDFFFDFVRHLTDWIQEGQTITRRLVIVDALPQTAHSTIPQFTYQVFFMKKLWTNTVPGKDKNADIIFHFHQELPKLLRGYHKCSREEAARLAALIYRVRHGESKQELQSVPQLLRELVPADLVKAQSSSEWKRSIVAAYNQDAGMGPEDAKVNFLKIIYRWPTFGSAFFDVKQTTDPNYPEHLLIAINKQGDVLITQPFTRISNWSSGNTYFHMTIGNLVRGSKLLCETSLGYKMDDLLTSYISLMLNNMNRHKTLSRVK</sequence>
<evidence type="ECO:0000256" key="2">
    <source>
        <dbReference type="ARBA" id="ARBA00008314"/>
    </source>
</evidence>
<dbReference type="CDD" id="cd13199">
    <property type="entry name" value="FERM_C2_MyoVII"/>
    <property type="match status" value="1"/>
</dbReference>
<dbReference type="Pfam" id="PF00373">
    <property type="entry name" value="FERM_M"/>
    <property type="match status" value="1"/>
</dbReference>
<dbReference type="Gene3D" id="3.10.20.90">
    <property type="entry name" value="Phosphatidylinositol 3-kinase Catalytic Subunit, Chain A, domain 1"/>
    <property type="match status" value="1"/>
</dbReference>
<dbReference type="SUPFAM" id="SSF54236">
    <property type="entry name" value="Ubiquitin-like"/>
    <property type="match status" value="1"/>
</dbReference>
<evidence type="ECO:0000256" key="6">
    <source>
        <dbReference type="ARBA" id="ARBA00022840"/>
    </source>
</evidence>
<name>A0A6A4VYP0_AMPAM</name>
<protein>
    <submittedName>
        <fullName evidence="11">Myosin-VIIa</fullName>
    </submittedName>
</protein>
<dbReference type="PROSITE" id="PS50057">
    <property type="entry name" value="FERM_3"/>
    <property type="match status" value="1"/>
</dbReference>
<dbReference type="SMART" id="SM00139">
    <property type="entry name" value="MyTH4"/>
    <property type="match status" value="1"/>
</dbReference>
<dbReference type="OrthoDB" id="6108017at2759"/>
<dbReference type="PANTHER" id="PTHR22692">
    <property type="entry name" value="MYOSIN VII, XV"/>
    <property type="match status" value="1"/>
</dbReference>
<dbReference type="CDD" id="cd17093">
    <property type="entry name" value="FERM2_F1_Myosin-VII"/>
    <property type="match status" value="1"/>
</dbReference>
<dbReference type="InterPro" id="IPR051567">
    <property type="entry name" value="Unconventional_Myosin_ATPase"/>
</dbReference>
<dbReference type="Pfam" id="PF02174">
    <property type="entry name" value="IRS"/>
    <property type="match status" value="1"/>
</dbReference>
<accession>A0A6A4VYP0</accession>
<dbReference type="GO" id="GO:0005856">
    <property type="term" value="C:cytoskeleton"/>
    <property type="evidence" value="ECO:0007669"/>
    <property type="project" value="InterPro"/>
</dbReference>
<dbReference type="CDD" id="cd14473">
    <property type="entry name" value="FERM_B-lobe"/>
    <property type="match status" value="1"/>
</dbReference>
<evidence type="ECO:0000256" key="5">
    <source>
        <dbReference type="ARBA" id="ARBA00022741"/>
    </source>
</evidence>
<dbReference type="GO" id="GO:0009887">
    <property type="term" value="P:animal organ morphogenesis"/>
    <property type="evidence" value="ECO:0007669"/>
    <property type="project" value="UniProtKB-ARBA"/>
</dbReference>
<evidence type="ECO:0000256" key="7">
    <source>
        <dbReference type="ARBA" id="ARBA00023175"/>
    </source>
</evidence>
<evidence type="ECO:0000256" key="4">
    <source>
        <dbReference type="ARBA" id="ARBA00022737"/>
    </source>
</evidence>
<dbReference type="GO" id="GO:0005524">
    <property type="term" value="F:ATP binding"/>
    <property type="evidence" value="ECO:0007669"/>
    <property type="project" value="UniProtKB-KW"/>
</dbReference>
<dbReference type="InterPro" id="IPR019749">
    <property type="entry name" value="Band_41_domain"/>
</dbReference>
<dbReference type="PROSITE" id="PS51016">
    <property type="entry name" value="MYTH4"/>
    <property type="match status" value="1"/>
</dbReference>
<dbReference type="InterPro" id="IPR038185">
    <property type="entry name" value="MyTH4_dom_sf"/>
</dbReference>
<evidence type="ECO:0000313" key="12">
    <source>
        <dbReference type="Proteomes" id="UP000440578"/>
    </source>
</evidence>
<evidence type="ECO:0000259" key="9">
    <source>
        <dbReference type="PROSITE" id="PS50057"/>
    </source>
</evidence>
<dbReference type="Gene3D" id="2.30.29.30">
    <property type="entry name" value="Pleckstrin-homology domain (PH domain)/Phosphotyrosine-binding domain (PTB)"/>
    <property type="match status" value="1"/>
</dbReference>
<evidence type="ECO:0000256" key="3">
    <source>
        <dbReference type="ARBA" id="ARBA00022490"/>
    </source>
</evidence>
<dbReference type="GO" id="GO:0005737">
    <property type="term" value="C:cytoplasm"/>
    <property type="evidence" value="ECO:0007669"/>
    <property type="project" value="UniProtKB-SubCell"/>
</dbReference>
<evidence type="ECO:0000256" key="1">
    <source>
        <dbReference type="ARBA" id="ARBA00004496"/>
    </source>
</evidence>
<dbReference type="Proteomes" id="UP000440578">
    <property type="component" value="Unassembled WGS sequence"/>
</dbReference>
<dbReference type="InterPro" id="IPR019748">
    <property type="entry name" value="FERM_central"/>
</dbReference>
<dbReference type="InterPro" id="IPR002404">
    <property type="entry name" value="IRS_PTB"/>
</dbReference>
<dbReference type="InterPro" id="IPR000299">
    <property type="entry name" value="FERM_domain"/>
</dbReference>
<dbReference type="InterPro" id="IPR000857">
    <property type="entry name" value="MyTH4_dom"/>
</dbReference>
<dbReference type="PANTHER" id="PTHR22692:SF33">
    <property type="entry name" value="MYOSIN"/>
    <property type="match status" value="1"/>
</dbReference>
<dbReference type="GO" id="GO:0003779">
    <property type="term" value="F:actin binding"/>
    <property type="evidence" value="ECO:0007669"/>
    <property type="project" value="UniProtKB-KW"/>
</dbReference>
<dbReference type="EMBL" id="VIIS01001643">
    <property type="protein sequence ID" value="KAF0295008.1"/>
    <property type="molecule type" value="Genomic_DNA"/>
</dbReference>
<gene>
    <name evidence="11" type="primary">ck_3</name>
    <name evidence="11" type="ORF">FJT64_007390</name>
</gene>
<dbReference type="AlphaFoldDB" id="A0A6A4VYP0"/>
<dbReference type="SUPFAM" id="SSF50729">
    <property type="entry name" value="PH domain-like"/>
    <property type="match status" value="1"/>
</dbReference>
<comment type="subcellular location">
    <subcellularLocation>
        <location evidence="1">Cytoplasm</location>
    </subcellularLocation>
</comment>
<dbReference type="InterPro" id="IPR041794">
    <property type="entry name" value="MyoVII_FERM_C2"/>
</dbReference>
<dbReference type="Pfam" id="PF21989">
    <property type="entry name" value="RA_2"/>
    <property type="match status" value="1"/>
</dbReference>
<dbReference type="Gene3D" id="1.25.40.530">
    <property type="entry name" value="MyTH4 domain"/>
    <property type="match status" value="1"/>
</dbReference>
<evidence type="ECO:0000313" key="11">
    <source>
        <dbReference type="EMBL" id="KAF0295008.1"/>
    </source>
</evidence>
<dbReference type="SUPFAM" id="SSF47031">
    <property type="entry name" value="Second domain of FERM"/>
    <property type="match status" value="1"/>
</dbReference>
<organism evidence="11 12">
    <name type="scientific">Amphibalanus amphitrite</name>
    <name type="common">Striped barnacle</name>
    <name type="synonym">Balanus amphitrite</name>
    <dbReference type="NCBI Taxonomy" id="1232801"/>
    <lineage>
        <taxon>Eukaryota</taxon>
        <taxon>Metazoa</taxon>
        <taxon>Ecdysozoa</taxon>
        <taxon>Arthropoda</taxon>
        <taxon>Crustacea</taxon>
        <taxon>Multicrustacea</taxon>
        <taxon>Cirripedia</taxon>
        <taxon>Thoracica</taxon>
        <taxon>Thoracicalcarea</taxon>
        <taxon>Balanomorpha</taxon>
        <taxon>Balanoidea</taxon>
        <taxon>Balanidae</taxon>
        <taxon>Amphibalaninae</taxon>
        <taxon>Amphibalanus</taxon>
    </lineage>
</organism>